<dbReference type="OrthoDB" id="1114533at2"/>
<name>A0A425Y7Z7_9BACT</name>
<dbReference type="EMBL" id="QQWG01000001">
    <property type="protein sequence ID" value="RRG24603.1"/>
    <property type="molecule type" value="Genomic_DNA"/>
</dbReference>
<keyword evidence="2" id="KW-1185">Reference proteome</keyword>
<comment type="caution">
    <text evidence="1">The sequence shown here is derived from an EMBL/GenBank/DDBJ whole genome shotgun (WGS) entry which is preliminary data.</text>
</comment>
<proteinExistence type="predicted"/>
<accession>A0A425Y7Z7</accession>
<sequence length="251" mass="29615">MPYRRLPNTDLARIRALRSAQDMGEILSSSELGFSFILLRKLHDFLPHFELAIKNHHQAIAEQSIKSKEYNERQKKARLYVSHFIQVLNFTIAREELKPEVREFYGLIINSQSIPNLVKDIKLIEWGQKLIEGERLRIASGGNPIYSPSIALVRVNCDKFRDAYNHQKTLQSNTQRFSEQVAQRRYEADQIILDIWNEVESYYKDMPEQERREICSRYGLVYVWRKSELERQKQLESAEYSTLNLPFSSSE</sequence>
<dbReference type="AlphaFoldDB" id="A0A425Y7Z7"/>
<organism evidence="1 2">
    <name type="scientific">Ancylomarina euxinus</name>
    <dbReference type="NCBI Taxonomy" id="2283627"/>
    <lineage>
        <taxon>Bacteria</taxon>
        <taxon>Pseudomonadati</taxon>
        <taxon>Bacteroidota</taxon>
        <taxon>Bacteroidia</taxon>
        <taxon>Marinilabiliales</taxon>
        <taxon>Marinifilaceae</taxon>
        <taxon>Ancylomarina</taxon>
    </lineage>
</organism>
<evidence type="ECO:0000313" key="2">
    <source>
        <dbReference type="Proteomes" id="UP000285794"/>
    </source>
</evidence>
<protein>
    <submittedName>
        <fullName evidence="1">Uncharacterized protein</fullName>
    </submittedName>
</protein>
<evidence type="ECO:0000313" key="1">
    <source>
        <dbReference type="EMBL" id="RRG24603.1"/>
    </source>
</evidence>
<reference evidence="1 2" key="1">
    <citation type="submission" date="2018-07" db="EMBL/GenBank/DDBJ databases">
        <title>Draft genome sequence of Ancylomarina sp. M1P.</title>
        <authorList>
            <person name="Yadav S."/>
            <person name="Villanueva L."/>
            <person name="Damste J.S.S."/>
        </authorList>
    </citation>
    <scope>NUCLEOTIDE SEQUENCE [LARGE SCALE GENOMIC DNA]</scope>
    <source>
        <strain evidence="1 2">M1P</strain>
    </source>
</reference>
<dbReference type="RefSeq" id="WP_125028972.1">
    <property type="nucleotide sequence ID" value="NZ_JAPXVP010000001.1"/>
</dbReference>
<dbReference type="Proteomes" id="UP000285794">
    <property type="component" value="Unassembled WGS sequence"/>
</dbReference>
<gene>
    <name evidence="1" type="ORF">DWB61_00885</name>
</gene>